<dbReference type="RefSeq" id="WP_183374755.1">
    <property type="nucleotide sequence ID" value="NZ_CBCSFZ010000021.1"/>
</dbReference>
<sequence length="180" mass="19327">MCTLAEQCGPDLVVVADCTIDSIDALNALTFLGIDPRDGGRPSARLRVHSSRTRNLVLDTVDVLGLSDFADRFPQEMALLRGAEHGREQAEPEEILSSLTRAFTAAGCDVVDGCVTDRPLSACSADVSECSSMTIVAFTQPIVRDHEFADEWAHTVEDAVEATFLHLYPTPAGAAPARPQ</sequence>
<proteinExistence type="predicted"/>
<gene>
    <name evidence="1" type="ORF">FHX50_000833</name>
</gene>
<keyword evidence="2" id="KW-1185">Reference proteome</keyword>
<dbReference type="EMBL" id="JACHWP010000001">
    <property type="protein sequence ID" value="MBB3022585.1"/>
    <property type="molecule type" value="Genomic_DNA"/>
</dbReference>
<protein>
    <submittedName>
        <fullName evidence="1">Uncharacterized protein</fullName>
    </submittedName>
</protein>
<evidence type="ECO:0000313" key="1">
    <source>
        <dbReference type="EMBL" id="MBB3022585.1"/>
    </source>
</evidence>
<comment type="caution">
    <text evidence="1">The sequence shown here is derived from an EMBL/GenBank/DDBJ whole genome shotgun (WGS) entry which is preliminary data.</text>
</comment>
<accession>A0A839QS42</accession>
<dbReference type="Proteomes" id="UP000568050">
    <property type="component" value="Unassembled WGS sequence"/>
</dbReference>
<name>A0A839QS42_9MICO</name>
<dbReference type="AlphaFoldDB" id="A0A839QS42"/>
<evidence type="ECO:0000313" key="2">
    <source>
        <dbReference type="Proteomes" id="UP000568050"/>
    </source>
</evidence>
<reference evidence="1 2" key="1">
    <citation type="submission" date="2020-08" db="EMBL/GenBank/DDBJ databases">
        <title>Sequencing the genomes of 1000 actinobacteria strains.</title>
        <authorList>
            <person name="Klenk H.-P."/>
        </authorList>
    </citation>
    <scope>NUCLEOTIDE SEQUENCE [LARGE SCALE GENOMIC DNA]</scope>
    <source>
        <strain evidence="1 2">DSM 23040</strain>
    </source>
</reference>
<organism evidence="1 2">
    <name type="scientific">Helcobacillus massiliensis</name>
    <dbReference type="NCBI Taxonomy" id="521392"/>
    <lineage>
        <taxon>Bacteria</taxon>
        <taxon>Bacillati</taxon>
        <taxon>Actinomycetota</taxon>
        <taxon>Actinomycetes</taxon>
        <taxon>Micrococcales</taxon>
        <taxon>Dermabacteraceae</taxon>
        <taxon>Helcobacillus</taxon>
    </lineage>
</organism>